<evidence type="ECO:0000256" key="3">
    <source>
        <dbReference type="SAM" id="MobiDB-lite"/>
    </source>
</evidence>
<feature type="compositionally biased region" description="Pro residues" evidence="3">
    <location>
        <begin position="49"/>
        <end position="64"/>
    </location>
</feature>
<dbReference type="GO" id="GO:0005886">
    <property type="term" value="C:plasma membrane"/>
    <property type="evidence" value="ECO:0007669"/>
    <property type="project" value="TreeGrafter"/>
</dbReference>
<comment type="subcellular location">
    <subcellularLocation>
        <location evidence="1">Membrane</location>
        <topology evidence="1">Single-pass type IV membrane protein</topology>
    </subcellularLocation>
</comment>
<evidence type="ECO:0000256" key="1">
    <source>
        <dbReference type="ARBA" id="ARBA00004211"/>
    </source>
</evidence>
<sequence>MSYSFSRDRTAELRGSAQLNNNSYGNPNDEEDGFGPNRMPMGTANPYLQQPPAPPQPAELPPQQRPHEWGYSPNPQNSERESYEMRNQQQQQQQQQQQKEALAANDLLTTSGFFDQIDRLKYDIDAINTRVDQIGNLHNNALASFNEQQSKQTARELEKIKTETQQKNTLIKNHIQELENSNGRLPNNPDTQMRRSQACALCRHSWLDYSPKRYLDGCTEEEILGHNSALSGFKPDASQDEVDDIIDSDDTPQVFAQSLMSASRQGQSKAVLSEVQTRHDDIKHIEKTIVELHQLFMDMQMMVEQQGQVLDTVEQNADETVVHLNEGNSQLRRAIALAKSTRAVNIMECNLSTQVLKRVLV</sequence>
<dbReference type="GO" id="GO:0006886">
    <property type="term" value="P:intracellular protein transport"/>
    <property type="evidence" value="ECO:0007669"/>
    <property type="project" value="TreeGrafter"/>
</dbReference>
<dbReference type="PROSITE" id="PS50192">
    <property type="entry name" value="T_SNARE"/>
    <property type="match status" value="1"/>
</dbReference>
<dbReference type="PANTHER" id="PTHR19957">
    <property type="entry name" value="SYNTAXIN"/>
    <property type="match status" value="1"/>
</dbReference>
<feature type="domain" description="T-SNARE coiled-coil homology" evidence="4">
    <location>
        <begin position="272"/>
        <end position="334"/>
    </location>
</feature>
<dbReference type="GO" id="GO:0006887">
    <property type="term" value="P:exocytosis"/>
    <property type="evidence" value="ECO:0007669"/>
    <property type="project" value="TreeGrafter"/>
</dbReference>
<dbReference type="GO" id="GO:0006906">
    <property type="term" value="P:vesicle fusion"/>
    <property type="evidence" value="ECO:0007669"/>
    <property type="project" value="TreeGrafter"/>
</dbReference>
<gene>
    <name evidence="5" type="ORF">MAM1_0183d07451</name>
</gene>
<feature type="compositionally biased region" description="Low complexity" evidence="3">
    <location>
        <begin position="88"/>
        <end position="98"/>
    </location>
</feature>
<evidence type="ECO:0000313" key="6">
    <source>
        <dbReference type="Proteomes" id="UP000053815"/>
    </source>
</evidence>
<dbReference type="GO" id="GO:0012505">
    <property type="term" value="C:endomembrane system"/>
    <property type="evidence" value="ECO:0007669"/>
    <property type="project" value="TreeGrafter"/>
</dbReference>
<dbReference type="GO" id="GO:0005484">
    <property type="term" value="F:SNAP receptor activity"/>
    <property type="evidence" value="ECO:0007669"/>
    <property type="project" value="TreeGrafter"/>
</dbReference>
<dbReference type="GO" id="GO:0048278">
    <property type="term" value="P:vesicle docking"/>
    <property type="evidence" value="ECO:0007669"/>
    <property type="project" value="TreeGrafter"/>
</dbReference>
<reference evidence="5" key="1">
    <citation type="submission" date="2014-09" db="EMBL/GenBank/DDBJ databases">
        <title>Draft genome sequence of an oleaginous Mucoromycotina fungus Mucor ambiguus NBRC6742.</title>
        <authorList>
            <person name="Takeda I."/>
            <person name="Yamane N."/>
            <person name="Morita T."/>
            <person name="Tamano K."/>
            <person name="Machida M."/>
            <person name="Baker S."/>
            <person name="Koike H."/>
        </authorList>
    </citation>
    <scope>NUCLEOTIDE SEQUENCE</scope>
    <source>
        <strain evidence="5">NBRC 6742</strain>
    </source>
</reference>
<name>A0A0C9MBH0_9FUNG</name>
<evidence type="ECO:0000313" key="5">
    <source>
        <dbReference type="EMBL" id="GAN07946.1"/>
    </source>
</evidence>
<dbReference type="GO" id="GO:0000149">
    <property type="term" value="F:SNARE binding"/>
    <property type="evidence" value="ECO:0007669"/>
    <property type="project" value="TreeGrafter"/>
</dbReference>
<keyword evidence="6" id="KW-1185">Reference proteome</keyword>
<dbReference type="InterPro" id="IPR010989">
    <property type="entry name" value="SNARE"/>
</dbReference>
<dbReference type="SUPFAM" id="SSF47661">
    <property type="entry name" value="t-snare proteins"/>
    <property type="match status" value="1"/>
</dbReference>
<dbReference type="AlphaFoldDB" id="A0A0C9MBH0"/>
<dbReference type="GO" id="GO:0031201">
    <property type="term" value="C:SNARE complex"/>
    <property type="evidence" value="ECO:0007669"/>
    <property type="project" value="TreeGrafter"/>
</dbReference>
<dbReference type="STRING" id="91626.A0A0C9MBH0"/>
<protein>
    <submittedName>
        <fullName evidence="5">t-SNARE</fullName>
    </submittedName>
</protein>
<feature type="region of interest" description="Disordered" evidence="3">
    <location>
        <begin position="1"/>
        <end position="101"/>
    </location>
</feature>
<feature type="compositionally biased region" description="Basic and acidic residues" evidence="3">
    <location>
        <begin position="1"/>
        <end position="12"/>
    </location>
</feature>
<evidence type="ECO:0000256" key="2">
    <source>
        <dbReference type="ARBA" id="ARBA00009063"/>
    </source>
</evidence>
<dbReference type="CDD" id="cd15849">
    <property type="entry name" value="SNARE_Sso1"/>
    <property type="match status" value="1"/>
</dbReference>
<feature type="compositionally biased region" description="Polar residues" evidence="3">
    <location>
        <begin position="17"/>
        <end position="26"/>
    </location>
</feature>
<accession>A0A0C9MBH0</accession>
<organism evidence="5">
    <name type="scientific">Mucor ambiguus</name>
    <dbReference type="NCBI Taxonomy" id="91626"/>
    <lineage>
        <taxon>Eukaryota</taxon>
        <taxon>Fungi</taxon>
        <taxon>Fungi incertae sedis</taxon>
        <taxon>Mucoromycota</taxon>
        <taxon>Mucoromycotina</taxon>
        <taxon>Mucoromycetes</taxon>
        <taxon>Mucorales</taxon>
        <taxon>Mucorineae</taxon>
        <taxon>Mucoraceae</taxon>
        <taxon>Mucor</taxon>
    </lineage>
</organism>
<dbReference type="Gene3D" id="1.20.58.70">
    <property type="match status" value="2"/>
</dbReference>
<dbReference type="Proteomes" id="UP000053815">
    <property type="component" value="Unassembled WGS sequence"/>
</dbReference>
<dbReference type="SMART" id="SM00397">
    <property type="entry name" value="t_SNARE"/>
    <property type="match status" value="1"/>
</dbReference>
<comment type="similarity">
    <text evidence="2">Belongs to the syntaxin family.</text>
</comment>
<evidence type="ECO:0000259" key="4">
    <source>
        <dbReference type="PROSITE" id="PS50192"/>
    </source>
</evidence>
<dbReference type="InterPro" id="IPR000727">
    <property type="entry name" value="T_SNARE_dom"/>
</dbReference>
<dbReference type="InterPro" id="IPR045242">
    <property type="entry name" value="Syntaxin"/>
</dbReference>
<dbReference type="PANTHER" id="PTHR19957:SF307">
    <property type="entry name" value="PROTEIN SSO1-RELATED"/>
    <property type="match status" value="1"/>
</dbReference>
<dbReference type="OrthoDB" id="10255013at2759"/>
<dbReference type="EMBL" id="DF836472">
    <property type="protein sequence ID" value="GAN07946.1"/>
    <property type="molecule type" value="Genomic_DNA"/>
</dbReference>
<proteinExistence type="inferred from homology"/>